<proteinExistence type="predicted"/>
<dbReference type="Proteomes" id="UP000275078">
    <property type="component" value="Unassembled WGS sequence"/>
</dbReference>
<accession>A0A3N4IBW1</accession>
<dbReference type="EMBL" id="ML119702">
    <property type="protein sequence ID" value="RPA79204.1"/>
    <property type="molecule type" value="Genomic_DNA"/>
</dbReference>
<dbReference type="InterPro" id="IPR000408">
    <property type="entry name" value="Reg_chr_condens"/>
</dbReference>
<evidence type="ECO:0000256" key="1">
    <source>
        <dbReference type="PROSITE-ProRule" id="PRU00235"/>
    </source>
</evidence>
<feature type="region of interest" description="Disordered" evidence="2">
    <location>
        <begin position="541"/>
        <end position="584"/>
    </location>
</feature>
<feature type="region of interest" description="Disordered" evidence="2">
    <location>
        <begin position="615"/>
        <end position="669"/>
    </location>
</feature>
<keyword evidence="4" id="KW-1185">Reference proteome</keyword>
<dbReference type="SUPFAM" id="SSF50985">
    <property type="entry name" value="RCC1/BLIP-II"/>
    <property type="match status" value="1"/>
</dbReference>
<dbReference type="PROSITE" id="PS50012">
    <property type="entry name" value="RCC1_3"/>
    <property type="match status" value="1"/>
</dbReference>
<dbReference type="Gene3D" id="2.130.10.30">
    <property type="entry name" value="Regulator of chromosome condensation 1/beta-lactamase-inhibitor protein II"/>
    <property type="match status" value="1"/>
</dbReference>
<feature type="compositionally biased region" description="Polar residues" evidence="2">
    <location>
        <begin position="543"/>
        <end position="557"/>
    </location>
</feature>
<feature type="compositionally biased region" description="Polar residues" evidence="2">
    <location>
        <begin position="701"/>
        <end position="713"/>
    </location>
</feature>
<gene>
    <name evidence="3" type="ORF">BJ508DRAFT_377865</name>
</gene>
<protein>
    <submittedName>
        <fullName evidence="3">RCC1/BLIP-II</fullName>
    </submittedName>
</protein>
<dbReference type="GO" id="GO:0005085">
    <property type="term" value="F:guanyl-nucleotide exchange factor activity"/>
    <property type="evidence" value="ECO:0007669"/>
    <property type="project" value="TreeGrafter"/>
</dbReference>
<dbReference type="PANTHER" id="PTHR45982:SF3">
    <property type="entry name" value="F-BOX PROTEIN POF9"/>
    <property type="match status" value="1"/>
</dbReference>
<dbReference type="CDD" id="cd22126">
    <property type="entry name" value="F-box_FBXL15"/>
    <property type="match status" value="1"/>
</dbReference>
<dbReference type="AlphaFoldDB" id="A0A3N4IBW1"/>
<dbReference type="InterPro" id="IPR051553">
    <property type="entry name" value="Ran_GTPase-activating"/>
</dbReference>
<name>A0A3N4IBW1_ASCIM</name>
<dbReference type="STRING" id="1160509.A0A3N4IBW1"/>
<feature type="repeat" description="RCC1" evidence="1">
    <location>
        <begin position="85"/>
        <end position="143"/>
    </location>
</feature>
<reference evidence="3 4" key="1">
    <citation type="journal article" date="2018" name="Nat. Ecol. Evol.">
        <title>Pezizomycetes genomes reveal the molecular basis of ectomycorrhizal truffle lifestyle.</title>
        <authorList>
            <person name="Murat C."/>
            <person name="Payen T."/>
            <person name="Noel B."/>
            <person name="Kuo A."/>
            <person name="Morin E."/>
            <person name="Chen J."/>
            <person name="Kohler A."/>
            <person name="Krizsan K."/>
            <person name="Balestrini R."/>
            <person name="Da Silva C."/>
            <person name="Montanini B."/>
            <person name="Hainaut M."/>
            <person name="Levati E."/>
            <person name="Barry K.W."/>
            <person name="Belfiori B."/>
            <person name="Cichocki N."/>
            <person name="Clum A."/>
            <person name="Dockter R.B."/>
            <person name="Fauchery L."/>
            <person name="Guy J."/>
            <person name="Iotti M."/>
            <person name="Le Tacon F."/>
            <person name="Lindquist E.A."/>
            <person name="Lipzen A."/>
            <person name="Malagnac F."/>
            <person name="Mello A."/>
            <person name="Molinier V."/>
            <person name="Miyauchi S."/>
            <person name="Poulain J."/>
            <person name="Riccioni C."/>
            <person name="Rubini A."/>
            <person name="Sitrit Y."/>
            <person name="Splivallo R."/>
            <person name="Traeger S."/>
            <person name="Wang M."/>
            <person name="Zifcakova L."/>
            <person name="Wipf D."/>
            <person name="Zambonelli A."/>
            <person name="Paolocci F."/>
            <person name="Nowrousian M."/>
            <person name="Ottonello S."/>
            <person name="Baldrian P."/>
            <person name="Spatafora J.W."/>
            <person name="Henrissat B."/>
            <person name="Nagy L.G."/>
            <person name="Aury J.M."/>
            <person name="Wincker P."/>
            <person name="Grigoriev I.V."/>
            <person name="Bonfante P."/>
            <person name="Martin F.M."/>
        </authorList>
    </citation>
    <scope>NUCLEOTIDE SEQUENCE [LARGE SCALE GENOMIC DNA]</scope>
    <source>
        <strain evidence="3 4">RN42</strain>
    </source>
</reference>
<dbReference type="GO" id="GO:0005737">
    <property type="term" value="C:cytoplasm"/>
    <property type="evidence" value="ECO:0007669"/>
    <property type="project" value="TreeGrafter"/>
</dbReference>
<dbReference type="OrthoDB" id="61110at2759"/>
<dbReference type="InterPro" id="IPR036047">
    <property type="entry name" value="F-box-like_dom_sf"/>
</dbReference>
<dbReference type="SUPFAM" id="SSF81383">
    <property type="entry name" value="F-box domain"/>
    <property type="match status" value="1"/>
</dbReference>
<evidence type="ECO:0000313" key="4">
    <source>
        <dbReference type="Proteomes" id="UP000275078"/>
    </source>
</evidence>
<feature type="region of interest" description="Disordered" evidence="2">
    <location>
        <begin position="689"/>
        <end position="736"/>
    </location>
</feature>
<feature type="compositionally biased region" description="Low complexity" evidence="2">
    <location>
        <begin position="648"/>
        <end position="657"/>
    </location>
</feature>
<evidence type="ECO:0000313" key="3">
    <source>
        <dbReference type="EMBL" id="RPA79204.1"/>
    </source>
</evidence>
<dbReference type="Pfam" id="PF13540">
    <property type="entry name" value="RCC1_2"/>
    <property type="match status" value="1"/>
</dbReference>
<feature type="compositionally biased region" description="Low complexity" evidence="2">
    <location>
        <begin position="624"/>
        <end position="639"/>
    </location>
</feature>
<evidence type="ECO:0000256" key="2">
    <source>
        <dbReference type="SAM" id="MobiDB-lite"/>
    </source>
</evidence>
<dbReference type="InterPro" id="IPR009091">
    <property type="entry name" value="RCC1/BLIP-II"/>
</dbReference>
<dbReference type="PANTHER" id="PTHR45982">
    <property type="entry name" value="REGULATOR OF CHROMOSOME CONDENSATION"/>
    <property type="match status" value="1"/>
</dbReference>
<sequence>MAPIHQKKPKGLRILDLPTDLLVDCILPLLPLHDFINFTSTCRGFHRLSNDEVYFRNLTYKTFRFPAQPLRKEGWKQLFKQIATARLFTWGAAGENRLGHSWPVRSYETRGAKYPTEPKLNGVEGMVVDIAVGGWSTTVLTSAGVAYTTGQIRESGGGPTDGFERLKYPSQETTKLAQISSGRDYILALDDENQLWKWDRNGGKPGELVPIGLPRDELYRIRNIRAGFYKFAVFIEGYGICHGDLSNLDEAKVPGTNGTQPADPKSPTLEGKIGRVVEYMVLENHLLFLSEAGALYAKHLQRNDPPVLLPNFTAREGEEPLCYLSGAFRNFAVFNKSGLVLLGNDGMLEALSNPAGEYAQGVSSTYDLTAPLIPKEEIKPLFRDSLQKKGIIKISFGDWHSLALTESGKVLTWGRESQGCGCFGIGPANSEEAKAKGVATTGPGGWDADLKDPAEVDFFVPSQLEDEDRNKWTKNSENASFFAFNIEAAGWHSGALVSCPVGFPRVYSKLAELPRPTSFEPPERNPVAIFGRRFLARFGGGQDMQSTQEPPQYTGPSTGPARVSVDINTAPPQTQQQQQQDAEVLDESYVDPDAIGDDDEMNYEEISDDDFAVQNHALHPPRPTRTSDNTSSNNNENGNNPPPPQPRAAPSSSSSHPNPNPDVQYAPDDAPRYEISDQAAMNPFMMPFIRGGLGPVIPQGNGPNAQPTRTDSGNQGGPEGDRYGHAQGNAGTDGSA</sequence>
<organism evidence="3 4">
    <name type="scientific">Ascobolus immersus RN42</name>
    <dbReference type="NCBI Taxonomy" id="1160509"/>
    <lineage>
        <taxon>Eukaryota</taxon>
        <taxon>Fungi</taxon>
        <taxon>Dikarya</taxon>
        <taxon>Ascomycota</taxon>
        <taxon>Pezizomycotina</taxon>
        <taxon>Pezizomycetes</taxon>
        <taxon>Pezizales</taxon>
        <taxon>Ascobolaceae</taxon>
        <taxon>Ascobolus</taxon>
    </lineage>
</organism>